<feature type="region of interest" description="Disordered" evidence="1">
    <location>
        <begin position="468"/>
        <end position="545"/>
    </location>
</feature>
<dbReference type="EMBL" id="JARAOO010000005">
    <property type="protein sequence ID" value="KAJ7968394.1"/>
    <property type="molecule type" value="Genomic_DNA"/>
</dbReference>
<sequence length="613" mass="68307">MSKKKVNGNTMTLKDFHGGSIPTDLRLPSAPGVTVRSSDRPVFDRSTSWGNPVGRPDHRSRPHTSPSTRHFDDKTPFLNNSTQIGRNFDEDERKPLDGASAPRRTINDDSIRVPPTRVEPKPDYGLGGSSSGQQLAPVSQSKSRTVNSYSGRLNEAAHIGVNSHNSIEQGNGGVPNAWVTRKEVASVVEPQQSLWSGPNSVSKLANASAIEKVSSGRWQSKVIHYQTEVEVVRPSEVEPGYPTNVNCNNRMDIVGNNEYYDSTLAIHTERGLDINGRVQGSRKELLDYERSEAGKHIEARRRNTAHHAGGVQPAHNDGKYSGSELQHSLPSEQSERPKLKLQTSTKPVDDSEPSFADYVQGHRWVSDLGHTETDNEVSGNMHFAKPWSDSSETEKQAAQRPKLNLKPRSQPLELLEGNSDRDRNILFGGARPRELVLKERGIDDVAYNNKDLVEHSVRVEHNVGWTEKVPDHSIPTKYGDKPENAPHDQRIGKKPERKEQRSDAERGVQRKIWHGESRRNNKETERQQLPERQSSPETWRKPIEQSKPASVNAIGFQHGRAASAVELAQAFSRSVSDPKITDRFSAQRGIPGRSQMPFSRLVGPTPRPQVNGY</sequence>
<evidence type="ECO:0000313" key="3">
    <source>
        <dbReference type="Proteomes" id="UP001163823"/>
    </source>
</evidence>
<protein>
    <submittedName>
        <fullName evidence="2">Eukaryotic translation initiation factor-like protein</fullName>
    </submittedName>
</protein>
<feature type="compositionally biased region" description="Polar residues" evidence="1">
    <location>
        <begin position="136"/>
        <end position="145"/>
    </location>
</feature>
<feature type="compositionally biased region" description="Basic and acidic residues" evidence="1">
    <location>
        <begin position="87"/>
        <end position="96"/>
    </location>
</feature>
<keyword evidence="2" id="KW-0396">Initiation factor</keyword>
<accession>A0AAD7M1U6</accession>
<keyword evidence="3" id="KW-1185">Reference proteome</keyword>
<feature type="compositionally biased region" description="Basic and acidic residues" evidence="1">
    <location>
        <begin position="478"/>
        <end position="529"/>
    </location>
</feature>
<name>A0AAD7M1U6_QUISA</name>
<dbReference type="KEGG" id="qsa:O6P43_012501"/>
<proteinExistence type="predicted"/>
<feature type="compositionally biased region" description="Polar residues" evidence="1">
    <location>
        <begin position="323"/>
        <end position="332"/>
    </location>
</feature>
<comment type="caution">
    <text evidence="2">The sequence shown here is derived from an EMBL/GenBank/DDBJ whole genome shotgun (WGS) entry which is preliminary data.</text>
</comment>
<keyword evidence="2" id="KW-0648">Protein biosynthesis</keyword>
<dbReference type="InterPro" id="IPR010433">
    <property type="entry name" value="EIF-4B_pln"/>
</dbReference>
<dbReference type="AlphaFoldDB" id="A0AAD7M1U6"/>
<feature type="region of interest" description="Disordered" evidence="1">
    <location>
        <begin position="572"/>
        <end position="613"/>
    </location>
</feature>
<dbReference type="GO" id="GO:0003729">
    <property type="term" value="F:mRNA binding"/>
    <property type="evidence" value="ECO:0007669"/>
    <property type="project" value="TreeGrafter"/>
</dbReference>
<dbReference type="GO" id="GO:0003743">
    <property type="term" value="F:translation initiation factor activity"/>
    <property type="evidence" value="ECO:0007669"/>
    <property type="project" value="UniProtKB-KW"/>
</dbReference>
<organism evidence="2 3">
    <name type="scientific">Quillaja saponaria</name>
    <name type="common">Soap bark tree</name>
    <dbReference type="NCBI Taxonomy" id="32244"/>
    <lineage>
        <taxon>Eukaryota</taxon>
        <taxon>Viridiplantae</taxon>
        <taxon>Streptophyta</taxon>
        <taxon>Embryophyta</taxon>
        <taxon>Tracheophyta</taxon>
        <taxon>Spermatophyta</taxon>
        <taxon>Magnoliopsida</taxon>
        <taxon>eudicotyledons</taxon>
        <taxon>Gunneridae</taxon>
        <taxon>Pentapetalae</taxon>
        <taxon>rosids</taxon>
        <taxon>fabids</taxon>
        <taxon>Fabales</taxon>
        <taxon>Quillajaceae</taxon>
        <taxon>Quillaja</taxon>
    </lineage>
</organism>
<dbReference type="Proteomes" id="UP001163823">
    <property type="component" value="Chromosome 5"/>
</dbReference>
<dbReference type="PANTHER" id="PTHR32091:SF4">
    <property type="entry name" value="OS07G0546100 PROTEIN"/>
    <property type="match status" value="1"/>
</dbReference>
<feature type="region of interest" description="Disordered" evidence="1">
    <location>
        <begin position="370"/>
        <end position="417"/>
    </location>
</feature>
<feature type="region of interest" description="Disordered" evidence="1">
    <location>
        <begin position="1"/>
        <end position="145"/>
    </location>
</feature>
<feature type="region of interest" description="Disordered" evidence="1">
    <location>
        <begin position="303"/>
        <end position="353"/>
    </location>
</feature>
<evidence type="ECO:0000313" key="2">
    <source>
        <dbReference type="EMBL" id="KAJ7968394.1"/>
    </source>
</evidence>
<gene>
    <name evidence="2" type="ORF">O6P43_012501</name>
</gene>
<evidence type="ECO:0000256" key="1">
    <source>
        <dbReference type="SAM" id="MobiDB-lite"/>
    </source>
</evidence>
<reference evidence="2" key="1">
    <citation type="journal article" date="2023" name="Science">
        <title>Elucidation of the pathway for biosynthesis of saponin adjuvants from the soapbark tree.</title>
        <authorList>
            <person name="Reed J."/>
            <person name="Orme A."/>
            <person name="El-Demerdash A."/>
            <person name="Owen C."/>
            <person name="Martin L.B.B."/>
            <person name="Misra R.C."/>
            <person name="Kikuchi S."/>
            <person name="Rejzek M."/>
            <person name="Martin A.C."/>
            <person name="Harkess A."/>
            <person name="Leebens-Mack J."/>
            <person name="Louveau T."/>
            <person name="Stephenson M.J."/>
            <person name="Osbourn A."/>
        </authorList>
    </citation>
    <scope>NUCLEOTIDE SEQUENCE</scope>
    <source>
        <strain evidence="2">S10</strain>
    </source>
</reference>
<dbReference type="PANTHER" id="PTHR32091">
    <property type="entry name" value="EUKARYOTIC TRANSLATION INITIATION FACTOR 4B"/>
    <property type="match status" value="1"/>
</dbReference>